<dbReference type="Pfam" id="PF00196">
    <property type="entry name" value="GerE"/>
    <property type="match status" value="1"/>
</dbReference>
<dbReference type="Gene3D" id="3.30.450.40">
    <property type="match status" value="1"/>
</dbReference>
<dbReference type="EMBL" id="PIQO01000005">
    <property type="protein sequence ID" value="PKR85421.1"/>
    <property type="molecule type" value="Genomic_DNA"/>
</dbReference>
<evidence type="ECO:0000256" key="3">
    <source>
        <dbReference type="ARBA" id="ARBA00023163"/>
    </source>
</evidence>
<dbReference type="CDD" id="cd06170">
    <property type="entry name" value="LuxR_C_like"/>
    <property type="match status" value="1"/>
</dbReference>
<protein>
    <recommendedName>
        <fullName evidence="4">HTH luxR-type domain-containing protein</fullName>
    </recommendedName>
</protein>
<dbReference type="Pfam" id="PF01590">
    <property type="entry name" value="GAF"/>
    <property type="match status" value="1"/>
</dbReference>
<reference evidence="5 6" key="1">
    <citation type="submission" date="2017-11" db="EMBL/GenBank/DDBJ databases">
        <title>Bacillus camelliae sp. nov., isolated from pu'er tea.</title>
        <authorList>
            <person name="Niu L."/>
        </authorList>
    </citation>
    <scope>NUCLEOTIDE SEQUENCE [LARGE SCALE GENOMIC DNA]</scope>
    <source>
        <strain evidence="5 6">7578-1</strain>
    </source>
</reference>
<dbReference type="PANTHER" id="PTHR44688">
    <property type="entry name" value="DNA-BINDING TRANSCRIPTIONAL ACTIVATOR DEVR_DOSR"/>
    <property type="match status" value="1"/>
</dbReference>
<dbReference type="InterPro" id="IPR000792">
    <property type="entry name" value="Tscrpt_reg_LuxR_C"/>
</dbReference>
<evidence type="ECO:0000259" key="4">
    <source>
        <dbReference type="PROSITE" id="PS50043"/>
    </source>
</evidence>
<evidence type="ECO:0000256" key="2">
    <source>
        <dbReference type="ARBA" id="ARBA00023125"/>
    </source>
</evidence>
<dbReference type="PRINTS" id="PR00038">
    <property type="entry name" value="HTHLUXR"/>
</dbReference>
<dbReference type="InterPro" id="IPR016032">
    <property type="entry name" value="Sig_transdc_resp-reg_C-effctor"/>
</dbReference>
<dbReference type="GO" id="GO:0045892">
    <property type="term" value="P:negative regulation of DNA-templated transcription"/>
    <property type="evidence" value="ECO:0007669"/>
    <property type="project" value="UniProtKB-ARBA"/>
</dbReference>
<dbReference type="SMART" id="SM00421">
    <property type="entry name" value="HTH_LUXR"/>
    <property type="match status" value="1"/>
</dbReference>
<evidence type="ECO:0000256" key="1">
    <source>
        <dbReference type="ARBA" id="ARBA00023015"/>
    </source>
</evidence>
<evidence type="ECO:0000313" key="5">
    <source>
        <dbReference type="EMBL" id="PKR85421.1"/>
    </source>
</evidence>
<accession>A0A2N3LLB8</accession>
<keyword evidence="3" id="KW-0804">Transcription</keyword>
<dbReference type="PROSITE" id="PS50043">
    <property type="entry name" value="HTH_LUXR_2"/>
    <property type="match status" value="1"/>
</dbReference>
<dbReference type="GO" id="GO:0003677">
    <property type="term" value="F:DNA binding"/>
    <property type="evidence" value="ECO:0007669"/>
    <property type="project" value="UniProtKB-KW"/>
</dbReference>
<dbReference type="PANTHER" id="PTHR44688:SF16">
    <property type="entry name" value="DNA-BINDING TRANSCRIPTIONAL ACTIVATOR DEVR_DOSR"/>
    <property type="match status" value="1"/>
</dbReference>
<keyword evidence="1" id="KW-0805">Transcription regulation</keyword>
<feature type="domain" description="HTH luxR-type" evidence="4">
    <location>
        <begin position="305"/>
        <end position="370"/>
    </location>
</feature>
<dbReference type="InterPro" id="IPR029016">
    <property type="entry name" value="GAF-like_dom_sf"/>
</dbReference>
<comment type="caution">
    <text evidence="5">The sequence shown here is derived from an EMBL/GenBank/DDBJ whole genome shotgun (WGS) entry which is preliminary data.</text>
</comment>
<name>A0A2N3LLB8_9BACI</name>
<dbReference type="InterPro" id="IPR003018">
    <property type="entry name" value="GAF"/>
</dbReference>
<gene>
    <name evidence="5" type="ORF">CWO92_09565</name>
</gene>
<dbReference type="Proteomes" id="UP000233440">
    <property type="component" value="Unassembled WGS sequence"/>
</dbReference>
<organism evidence="5 6">
    <name type="scientific">Heyndrickxia camelliae</name>
    <dbReference type="NCBI Taxonomy" id="1707093"/>
    <lineage>
        <taxon>Bacteria</taxon>
        <taxon>Bacillati</taxon>
        <taxon>Bacillota</taxon>
        <taxon>Bacilli</taxon>
        <taxon>Bacillales</taxon>
        <taxon>Bacillaceae</taxon>
        <taxon>Heyndrickxia</taxon>
    </lineage>
</organism>
<dbReference type="RefSeq" id="WP_101353976.1">
    <property type="nucleotide sequence ID" value="NZ_PIQO01000005.1"/>
</dbReference>
<dbReference type="SUPFAM" id="SSF55781">
    <property type="entry name" value="GAF domain-like"/>
    <property type="match status" value="1"/>
</dbReference>
<dbReference type="InterPro" id="IPR036388">
    <property type="entry name" value="WH-like_DNA-bd_sf"/>
</dbReference>
<sequence>MNRFYEEVTFEQFIIFIRSHQKQIEENMNIYLNLESYFSEQDRKITGIIMESFFKLLVSLDLKMIKDEYKRSLATWMHTQISTMNAKHFNLFLVTFEKAFITLIANVKQNSFSILMFLLSIYSHLIFTYNKMVDETEDLRTSPDLIEVDRLKQLDKLNKLLISCSGEKDLPFILKQCEEIFHYKRCVFYAYIPWSQQFYGVIGAELPKVQSMKGHIGANMTAVFHTKKPIFLKDPHTFVKEEHIKLFNLSSVIFVPIVHHNQVYGWLTFDQMGVEFNCSKGELMLLDQVGKRIGLYLSRSNDDSIREPKVHLTEREAMILDLLAEGYDNKKMGELLHLSEHTIRDYVGSLMTKLQAKNRTQVVASAFRLGLLI</sequence>
<dbReference type="OrthoDB" id="2825042at2"/>
<dbReference type="AlphaFoldDB" id="A0A2N3LLB8"/>
<proteinExistence type="predicted"/>
<keyword evidence="2" id="KW-0238">DNA-binding</keyword>
<keyword evidence="6" id="KW-1185">Reference proteome</keyword>
<evidence type="ECO:0000313" key="6">
    <source>
        <dbReference type="Proteomes" id="UP000233440"/>
    </source>
</evidence>
<dbReference type="SUPFAM" id="SSF46894">
    <property type="entry name" value="C-terminal effector domain of the bipartite response regulators"/>
    <property type="match status" value="1"/>
</dbReference>
<dbReference type="Gene3D" id="1.10.10.10">
    <property type="entry name" value="Winged helix-like DNA-binding domain superfamily/Winged helix DNA-binding domain"/>
    <property type="match status" value="1"/>
</dbReference>